<evidence type="ECO:0000313" key="3">
    <source>
        <dbReference type="Proteomes" id="UP000045545"/>
    </source>
</evidence>
<feature type="transmembrane region" description="Helical" evidence="1">
    <location>
        <begin position="317"/>
        <end position="335"/>
    </location>
</feature>
<reference evidence="2 3" key="1">
    <citation type="submission" date="2015-03" db="EMBL/GenBank/DDBJ databases">
        <authorList>
            <person name="Murphy D."/>
        </authorList>
    </citation>
    <scope>NUCLEOTIDE SEQUENCE [LARGE SCALE GENOMIC DNA]</scope>
    <source>
        <strain evidence="2 3">OL-4</strain>
    </source>
</reference>
<evidence type="ECO:0000313" key="2">
    <source>
        <dbReference type="EMBL" id="CFX82257.1"/>
    </source>
</evidence>
<gene>
    <name evidence="2" type="ORF">1950</name>
</gene>
<dbReference type="AlphaFoldDB" id="A0A0E4GB80"/>
<dbReference type="RefSeq" id="WP_046498257.1">
    <property type="nucleotide sequence ID" value="NZ_CGIH01000031.1"/>
</dbReference>
<organism evidence="2 3">
    <name type="scientific">Syntrophomonas zehnderi OL-4</name>
    <dbReference type="NCBI Taxonomy" id="690567"/>
    <lineage>
        <taxon>Bacteria</taxon>
        <taxon>Bacillati</taxon>
        <taxon>Bacillota</taxon>
        <taxon>Clostridia</taxon>
        <taxon>Eubacteriales</taxon>
        <taxon>Syntrophomonadaceae</taxon>
        <taxon>Syntrophomonas</taxon>
    </lineage>
</organism>
<proteinExistence type="predicted"/>
<feature type="transmembrane region" description="Helical" evidence="1">
    <location>
        <begin position="12"/>
        <end position="33"/>
    </location>
</feature>
<dbReference type="OrthoDB" id="1887138at2"/>
<feature type="transmembrane region" description="Helical" evidence="1">
    <location>
        <begin position="362"/>
        <end position="382"/>
    </location>
</feature>
<keyword evidence="1" id="KW-0472">Membrane</keyword>
<keyword evidence="1" id="KW-0812">Transmembrane</keyword>
<dbReference type="Proteomes" id="UP000045545">
    <property type="component" value="Unassembled WGS sequence"/>
</dbReference>
<accession>A0A0E4GB80</accession>
<protein>
    <submittedName>
        <fullName evidence="2">Uncharacterized</fullName>
    </submittedName>
</protein>
<keyword evidence="3" id="KW-1185">Reference proteome</keyword>
<sequence length="427" mass="49087">MSFSLKDKKLAASTIVIIALFTLAITLILKTFLMNDTIEEKSQKYYHTYVENKYLRIFDTYDTKGSGFTQALKQKGFLSRLKNFNQDLHTTDGLNYMEVFEQQVEHQGRYDGKDIFVVAYDMDPSMKNQLIKTPSGQIYITPLYAVQVDSTAYDYFLKDNLAIGKNFIADDYNYRPDKKKSIPCILGSNYSTIYDLGDRLQVNYLFKTIDLQIIGFFDITASIPMNGSILYLDKYIIMPSLSCEYNPNSPEEEFFQIILYDQKNSGYIVDEGRDYFTLVNNIAKSVNLQYTVRNDKKDVNMVNQGVTALLTKKVIEAISILLLMIVIIIFIFVLMQKFHRDAQKISVNLICGASLNRIKARLFLHVIFCYLASLFISMLLIGKDLFSISYRNTTICLTVLLLSLISVILILNLLINNYQLGTALRRR</sequence>
<keyword evidence="1" id="KW-1133">Transmembrane helix</keyword>
<dbReference type="EMBL" id="CGIH01000031">
    <property type="protein sequence ID" value="CFX82257.1"/>
    <property type="molecule type" value="Genomic_DNA"/>
</dbReference>
<evidence type="ECO:0000256" key="1">
    <source>
        <dbReference type="SAM" id="Phobius"/>
    </source>
</evidence>
<dbReference type="STRING" id="690567.1950"/>
<feature type="transmembrane region" description="Helical" evidence="1">
    <location>
        <begin position="394"/>
        <end position="415"/>
    </location>
</feature>
<name>A0A0E4GB80_9FIRM</name>